<evidence type="ECO:0000256" key="1">
    <source>
        <dbReference type="SAM" id="MobiDB-lite"/>
    </source>
</evidence>
<dbReference type="InterPro" id="IPR029044">
    <property type="entry name" value="Nucleotide-diphossugar_trans"/>
</dbReference>
<name>A0ABY1QSG5_9BACT</name>
<dbReference type="EMBL" id="FXUG01000023">
    <property type="protein sequence ID" value="SMP77692.1"/>
    <property type="molecule type" value="Genomic_DNA"/>
</dbReference>
<feature type="region of interest" description="Disordered" evidence="1">
    <location>
        <begin position="162"/>
        <end position="218"/>
    </location>
</feature>
<organism evidence="2 3">
    <name type="scientific">Neorhodopirellula lusitana</name>
    <dbReference type="NCBI Taxonomy" id="445327"/>
    <lineage>
        <taxon>Bacteria</taxon>
        <taxon>Pseudomonadati</taxon>
        <taxon>Planctomycetota</taxon>
        <taxon>Planctomycetia</taxon>
        <taxon>Pirellulales</taxon>
        <taxon>Pirellulaceae</taxon>
        <taxon>Neorhodopirellula</taxon>
    </lineage>
</organism>
<reference evidence="2 3" key="1">
    <citation type="submission" date="2017-05" db="EMBL/GenBank/DDBJ databases">
        <authorList>
            <person name="Varghese N."/>
            <person name="Submissions S."/>
        </authorList>
    </citation>
    <scope>NUCLEOTIDE SEQUENCE [LARGE SCALE GENOMIC DNA]</scope>
    <source>
        <strain evidence="2 3">DSM 25457</strain>
    </source>
</reference>
<gene>
    <name evidence="2" type="ORF">SAMN06265222_12378</name>
</gene>
<dbReference type="Proteomes" id="UP001158067">
    <property type="component" value="Unassembled WGS sequence"/>
</dbReference>
<evidence type="ECO:0000313" key="2">
    <source>
        <dbReference type="EMBL" id="SMP77692.1"/>
    </source>
</evidence>
<dbReference type="SUPFAM" id="SSF53448">
    <property type="entry name" value="Nucleotide-diphospho-sugar transferases"/>
    <property type="match status" value="1"/>
</dbReference>
<dbReference type="PANTHER" id="PTHR36529">
    <property type="entry name" value="SLL1095 PROTEIN"/>
    <property type="match status" value="1"/>
</dbReference>
<dbReference type="Pfam" id="PF09837">
    <property type="entry name" value="DUF2064"/>
    <property type="match status" value="1"/>
</dbReference>
<dbReference type="Gene3D" id="3.90.550.10">
    <property type="entry name" value="Spore Coat Polysaccharide Biosynthesis Protein SpsA, Chain A"/>
    <property type="match status" value="1"/>
</dbReference>
<protein>
    <recommendedName>
        <fullName evidence="4">Glycosyltransferase</fullName>
    </recommendedName>
</protein>
<evidence type="ECO:0000313" key="3">
    <source>
        <dbReference type="Proteomes" id="UP001158067"/>
    </source>
</evidence>
<dbReference type="RefSeq" id="WP_283435412.1">
    <property type="nucleotide sequence ID" value="NZ_FXUG01000023.1"/>
</dbReference>
<dbReference type="PANTHER" id="PTHR36529:SF1">
    <property type="entry name" value="GLYCOSYLTRANSFERASE"/>
    <property type="match status" value="1"/>
</dbReference>
<proteinExistence type="predicted"/>
<keyword evidence="3" id="KW-1185">Reference proteome</keyword>
<sequence length="357" mass="39023">MTQEENRFQRSNPSRKRILGLMAKYWDAGRVKTRLAQSMIDGESIRSLDRSGEPNSIPAAVHHGEEALQRAQKIAAELHRRFVGELVTQLGSCGELRQLVVSPATAVAEFSEICNGVWHVLDQGDGDLGSRMQRWFVDCLTENSDPLKSKREVSDFEPVNRCESAAFPPSGRGPQGEERGGVPSTVRSFSDHTSDSTTSSDSSEHRMGESAQAESSLIGDADCVSEEVEKHVVLIGADCPLLLPRDIDEAWDQLHDHDIVLGPAEDGGYYLIGLSSGKSAAEIQTVFQGIAWSTGDVLDQTLVAVEGLGWRVALLEQRSDVDTNDDLEGLLSKLEVQDRDGMHAAFRTDLLQILAAE</sequence>
<dbReference type="InterPro" id="IPR018641">
    <property type="entry name" value="Trfase_1_rSAM/seldom-assoc"/>
</dbReference>
<accession>A0ABY1QSG5</accession>
<evidence type="ECO:0008006" key="4">
    <source>
        <dbReference type="Google" id="ProtNLM"/>
    </source>
</evidence>
<comment type="caution">
    <text evidence="2">The sequence shown here is derived from an EMBL/GenBank/DDBJ whole genome shotgun (WGS) entry which is preliminary data.</text>
</comment>